<evidence type="ECO:0000256" key="5">
    <source>
        <dbReference type="ARBA" id="ARBA00022989"/>
    </source>
</evidence>
<dbReference type="EMBL" id="JAEPRA010000016">
    <property type="protein sequence ID" value="KAG2174485.1"/>
    <property type="molecule type" value="Genomic_DNA"/>
</dbReference>
<evidence type="ECO:0000259" key="8">
    <source>
        <dbReference type="PROSITE" id="PS50850"/>
    </source>
</evidence>
<feature type="transmembrane region" description="Helical" evidence="7">
    <location>
        <begin position="822"/>
        <end position="841"/>
    </location>
</feature>
<evidence type="ECO:0000313" key="10">
    <source>
        <dbReference type="Proteomes" id="UP000612746"/>
    </source>
</evidence>
<comment type="subcellular location">
    <subcellularLocation>
        <location evidence="1">Membrane</location>
        <topology evidence="1">Multi-pass membrane protein</topology>
    </subcellularLocation>
</comment>
<evidence type="ECO:0000256" key="3">
    <source>
        <dbReference type="ARBA" id="ARBA00022448"/>
    </source>
</evidence>
<comment type="similarity">
    <text evidence="2">Belongs to the major facilitator superfamily. Sugar transporter (TC 2.A.1.1) family.</text>
</comment>
<evidence type="ECO:0000256" key="2">
    <source>
        <dbReference type="ARBA" id="ARBA00010992"/>
    </source>
</evidence>
<evidence type="ECO:0000313" key="9">
    <source>
        <dbReference type="EMBL" id="KAG2174485.1"/>
    </source>
</evidence>
<feature type="transmembrane region" description="Helical" evidence="7">
    <location>
        <begin position="663"/>
        <end position="688"/>
    </location>
</feature>
<dbReference type="InterPro" id="IPR005828">
    <property type="entry name" value="MFS_sugar_transport-like"/>
</dbReference>
<dbReference type="PROSITE" id="PS50850">
    <property type="entry name" value="MFS"/>
    <property type="match status" value="1"/>
</dbReference>
<dbReference type="Gene3D" id="3.40.50.300">
    <property type="entry name" value="P-loop containing nucleotide triphosphate hydrolases"/>
    <property type="match status" value="1"/>
</dbReference>
<proteinExistence type="inferred from homology"/>
<dbReference type="InterPro" id="IPR003663">
    <property type="entry name" value="Sugar/inositol_transpt"/>
</dbReference>
<dbReference type="PANTHER" id="PTHR23503">
    <property type="entry name" value="SOLUTE CARRIER FAMILY 2"/>
    <property type="match status" value="1"/>
</dbReference>
<dbReference type="PROSITE" id="PS00217">
    <property type="entry name" value="SUGAR_TRANSPORT_2"/>
    <property type="match status" value="1"/>
</dbReference>
<dbReference type="AlphaFoldDB" id="A0A8H7U9B6"/>
<protein>
    <recommendedName>
        <fullName evidence="8">Major facilitator superfamily (MFS) profile domain-containing protein</fullName>
    </recommendedName>
</protein>
<dbReference type="Gene3D" id="1.20.1250.20">
    <property type="entry name" value="MFS general substrate transporter like domains"/>
    <property type="match status" value="1"/>
</dbReference>
<dbReference type="Pfam" id="PF00083">
    <property type="entry name" value="Sugar_tr"/>
    <property type="match status" value="1"/>
</dbReference>
<feature type="transmembrane region" description="Helical" evidence="7">
    <location>
        <begin position="522"/>
        <end position="543"/>
    </location>
</feature>
<dbReference type="InterPro" id="IPR027417">
    <property type="entry name" value="P-loop_NTPase"/>
</dbReference>
<gene>
    <name evidence="9" type="ORF">INT44_006748</name>
</gene>
<name>A0A8H7U9B6_9FUNG</name>
<evidence type="ECO:0000256" key="1">
    <source>
        <dbReference type="ARBA" id="ARBA00004141"/>
    </source>
</evidence>
<dbReference type="GO" id="GO:0016020">
    <property type="term" value="C:membrane"/>
    <property type="evidence" value="ECO:0007669"/>
    <property type="project" value="UniProtKB-SubCell"/>
</dbReference>
<feature type="transmembrane region" description="Helical" evidence="7">
    <location>
        <begin position="549"/>
        <end position="571"/>
    </location>
</feature>
<dbReference type="InterPro" id="IPR036259">
    <property type="entry name" value="MFS_trans_sf"/>
</dbReference>
<dbReference type="Proteomes" id="UP000612746">
    <property type="component" value="Unassembled WGS sequence"/>
</dbReference>
<dbReference type="InterPro" id="IPR005829">
    <property type="entry name" value="Sugar_transporter_CS"/>
</dbReference>
<dbReference type="PRINTS" id="PR00171">
    <property type="entry name" value="SUGRTRNSPORT"/>
</dbReference>
<accession>A0A8H7U9B6</accession>
<keyword evidence="6 7" id="KW-0472">Membrane</keyword>
<organism evidence="9 10">
    <name type="scientific">Umbelopsis vinacea</name>
    <dbReference type="NCBI Taxonomy" id="44442"/>
    <lineage>
        <taxon>Eukaryota</taxon>
        <taxon>Fungi</taxon>
        <taxon>Fungi incertae sedis</taxon>
        <taxon>Mucoromycota</taxon>
        <taxon>Mucoromycotina</taxon>
        <taxon>Umbelopsidomycetes</taxon>
        <taxon>Umbelopsidales</taxon>
        <taxon>Umbelopsidaceae</taxon>
        <taxon>Umbelopsis</taxon>
    </lineage>
</organism>
<dbReference type="PANTHER" id="PTHR23503:SF8">
    <property type="entry name" value="FACILITATED GLUCOSE TRANSPORTER PROTEIN 1"/>
    <property type="match status" value="1"/>
</dbReference>
<keyword evidence="4 7" id="KW-0812">Transmembrane</keyword>
<dbReference type="Pfam" id="PF19798">
    <property type="entry name" value="Sulfotransfer_5"/>
    <property type="match status" value="1"/>
</dbReference>
<dbReference type="InterPro" id="IPR045263">
    <property type="entry name" value="GLUT"/>
</dbReference>
<feature type="transmembrane region" description="Helical" evidence="7">
    <location>
        <begin position="492"/>
        <end position="510"/>
    </location>
</feature>
<evidence type="ECO:0000256" key="4">
    <source>
        <dbReference type="ARBA" id="ARBA00022692"/>
    </source>
</evidence>
<feature type="transmembrane region" description="Helical" evidence="7">
    <location>
        <begin position="756"/>
        <end position="778"/>
    </location>
</feature>
<feature type="transmembrane region" description="Helical" evidence="7">
    <location>
        <begin position="799"/>
        <end position="816"/>
    </location>
</feature>
<comment type="caution">
    <text evidence="9">The sequence shown here is derived from an EMBL/GenBank/DDBJ whole genome shotgun (WGS) entry which is preliminary data.</text>
</comment>
<feature type="transmembrane region" description="Helical" evidence="7">
    <location>
        <begin position="433"/>
        <end position="452"/>
    </location>
</feature>
<dbReference type="InterPro" id="IPR020846">
    <property type="entry name" value="MFS_dom"/>
</dbReference>
<dbReference type="GO" id="GO:0015149">
    <property type="term" value="F:hexose transmembrane transporter activity"/>
    <property type="evidence" value="ECO:0007669"/>
    <property type="project" value="TreeGrafter"/>
</dbReference>
<dbReference type="PROSITE" id="PS00216">
    <property type="entry name" value="SUGAR_TRANSPORT_1"/>
    <property type="match status" value="1"/>
</dbReference>
<feature type="transmembrane region" description="Helical" evidence="7">
    <location>
        <begin position="700"/>
        <end position="719"/>
    </location>
</feature>
<evidence type="ECO:0000256" key="7">
    <source>
        <dbReference type="SAM" id="Phobius"/>
    </source>
</evidence>
<evidence type="ECO:0000256" key="6">
    <source>
        <dbReference type="ARBA" id="ARBA00023136"/>
    </source>
</evidence>
<feature type="transmembrane region" description="Helical" evidence="7">
    <location>
        <begin position="726"/>
        <end position="744"/>
    </location>
</feature>
<dbReference type="OrthoDB" id="4540492at2759"/>
<keyword evidence="3" id="KW-0813">Transport</keyword>
<reference evidence="9" key="1">
    <citation type="submission" date="2020-12" db="EMBL/GenBank/DDBJ databases">
        <title>Metabolic potential, ecology and presence of endohyphal bacteria is reflected in genomic diversity of Mucoromycotina.</title>
        <authorList>
            <person name="Muszewska A."/>
            <person name="Okrasinska A."/>
            <person name="Steczkiewicz K."/>
            <person name="Drgas O."/>
            <person name="Orlowska M."/>
            <person name="Perlinska-Lenart U."/>
            <person name="Aleksandrzak-Piekarczyk T."/>
            <person name="Szatraj K."/>
            <person name="Zielenkiewicz U."/>
            <person name="Pilsyk S."/>
            <person name="Malc E."/>
            <person name="Mieczkowski P."/>
            <person name="Kruszewska J.S."/>
            <person name="Biernat P."/>
            <person name="Pawlowska J."/>
        </authorList>
    </citation>
    <scope>NUCLEOTIDE SEQUENCE</scope>
    <source>
        <strain evidence="9">WA0000051536</strain>
    </source>
</reference>
<keyword evidence="10" id="KW-1185">Reference proteome</keyword>
<dbReference type="SUPFAM" id="SSF103473">
    <property type="entry name" value="MFS general substrate transporter"/>
    <property type="match status" value="1"/>
</dbReference>
<sequence length="871" mass="97616">MSPSKNTVSPTPKDATIMLWTHPRSRSTAFERVFIHREDIECFHEPYGDSYYFGQGRVSKRFNEDHCNSHESSHATYESVTKDLINGTKGKRVFAKDMAYYLYSSSNRKLQVPMDTLNKMQHTFLIRTPEKSIPSYYRLCKGDTTTFDHFDPSEAGYAELRELFDMIREFTGETPIVLDAEDLVKHPKDLMKRYCEAIDLDFTPDMLEWQPSSVKQFDKWTGWHEEVQNSTGFGQYENVNKKEDEEMPAIVENTIKANMEDFEYLQQFYTSNRNHFDQQFCMNREQSDDRKATILPSGIEQFFMIKIHETRCKKLCGIACTVGIVPFRVTTPTHSDFTPSPELFSFALSYLLALIIDDGSSEHLSSVYGVYHRLGESVKPVMGAFQYGYHIGELNTPQAIISKCKAHDYDPDPDPSSFHSLLPPCIPMSDSTYSLVVSMLNVGGLLGAILAPRFSDRFGRRLTLFGNTALLLLGSLSMGLATNIYILLWGRFLAGVGSGIITVICSTYVAECVPDDLRGIFGVCNQLGIVLGILVAQVLGMFLSTLSGWRWILLIGAFLSLFQAILLPFCVESPRYLAAKAGGYNEAKASLIKLRGTEFVEDEINSWRRDWAEEAGEQQQLLNELDDQDEDQAGHHTPLVHPAKAQNVGMFSFLTSPLYRKPLCILLLLHVTQQFSGINAVIFYSTSIMTPILPQYSDKITVFISLINVTMTLVSGYLMDRLGRRSLFLYSSGIMAAVTLVLAWSMDTNMWPSLSAVAIIGFVAAFSVGLGPIPFLMIPELVDTQAVSTASSIALSTNWICNFVVSAGFLVVRNALGGGGKVFYLFAVILAIVWVIAYRILPETKGRSVEEVVRSNWAVKLSAVRFPNHIA</sequence>
<keyword evidence="5 7" id="KW-1133">Transmembrane helix</keyword>
<feature type="domain" description="Major facilitator superfamily (MFS) profile" evidence="8">
    <location>
        <begin position="376"/>
        <end position="845"/>
    </location>
</feature>
<dbReference type="SUPFAM" id="SSF52540">
    <property type="entry name" value="P-loop containing nucleoside triphosphate hydrolases"/>
    <property type="match status" value="1"/>
</dbReference>
<feature type="transmembrane region" description="Helical" evidence="7">
    <location>
        <begin position="464"/>
        <end position="486"/>
    </location>
</feature>